<keyword evidence="4 7" id="KW-0812">Transmembrane</keyword>
<evidence type="ECO:0000256" key="2">
    <source>
        <dbReference type="ARBA" id="ARBA00005811"/>
    </source>
</evidence>
<dbReference type="eggNOG" id="COG0848">
    <property type="taxonomic scope" value="Bacteria"/>
</dbReference>
<gene>
    <name evidence="10" type="ORF">NB231_14098</name>
</gene>
<dbReference type="EMBL" id="AAOF01000001">
    <property type="protein sequence ID" value="EAR22958.1"/>
    <property type="molecule type" value="Genomic_DNA"/>
</dbReference>
<protein>
    <submittedName>
        <fullName evidence="10">Putative transport-related membrane protein</fullName>
    </submittedName>
</protein>
<evidence type="ECO:0000256" key="4">
    <source>
        <dbReference type="ARBA" id="ARBA00022692"/>
    </source>
</evidence>
<feature type="compositionally biased region" description="Polar residues" evidence="8">
    <location>
        <begin position="158"/>
        <end position="167"/>
    </location>
</feature>
<dbReference type="Pfam" id="PF02472">
    <property type="entry name" value="ExbD"/>
    <property type="match status" value="1"/>
</dbReference>
<evidence type="ECO:0000256" key="8">
    <source>
        <dbReference type="SAM" id="MobiDB-lite"/>
    </source>
</evidence>
<keyword evidence="11" id="KW-1185">Reference proteome</keyword>
<dbReference type="HOGENOM" id="CLU_085305_1_1_6"/>
<dbReference type="AlphaFoldDB" id="A4BKX0"/>
<evidence type="ECO:0000313" key="11">
    <source>
        <dbReference type="Proteomes" id="UP000003374"/>
    </source>
</evidence>
<dbReference type="Gene3D" id="3.30.420.270">
    <property type="match status" value="1"/>
</dbReference>
<keyword evidence="6 9" id="KW-0472">Membrane</keyword>
<feature type="transmembrane region" description="Helical" evidence="9">
    <location>
        <begin position="23"/>
        <end position="44"/>
    </location>
</feature>
<accession>A4BKX0</accession>
<proteinExistence type="inferred from homology"/>
<evidence type="ECO:0000256" key="7">
    <source>
        <dbReference type="RuleBase" id="RU003879"/>
    </source>
</evidence>
<name>A4BKX0_9GAMM</name>
<keyword evidence="3" id="KW-1003">Cell membrane</keyword>
<dbReference type="GO" id="GO:0022857">
    <property type="term" value="F:transmembrane transporter activity"/>
    <property type="evidence" value="ECO:0007669"/>
    <property type="project" value="InterPro"/>
</dbReference>
<dbReference type="InterPro" id="IPR003400">
    <property type="entry name" value="ExbD"/>
</dbReference>
<evidence type="ECO:0000256" key="3">
    <source>
        <dbReference type="ARBA" id="ARBA00022475"/>
    </source>
</evidence>
<sequence length="167" mass="17944">MAFGSFSGQSGRDGATPMTEINVIPLVDIMLVLLVIFIVTAPLITHSVEIDLPKVASQPSEAEPESVQVAIDSEGRFYWDSELIDRDELSARLLTAGERLPTPELHLHADRSTRYEVLAEIMAEAGKVGLGRIGFVSDPPQAGDPHQTPAQPAAISARQAQPPTADH</sequence>
<dbReference type="GO" id="GO:0015031">
    <property type="term" value="P:protein transport"/>
    <property type="evidence" value="ECO:0007669"/>
    <property type="project" value="UniProtKB-KW"/>
</dbReference>
<evidence type="ECO:0000256" key="1">
    <source>
        <dbReference type="ARBA" id="ARBA00004162"/>
    </source>
</evidence>
<keyword evidence="7" id="KW-0653">Protein transport</keyword>
<evidence type="ECO:0000256" key="9">
    <source>
        <dbReference type="SAM" id="Phobius"/>
    </source>
</evidence>
<dbReference type="Proteomes" id="UP000003374">
    <property type="component" value="Unassembled WGS sequence"/>
</dbReference>
<evidence type="ECO:0000313" key="10">
    <source>
        <dbReference type="EMBL" id="EAR22958.1"/>
    </source>
</evidence>
<dbReference type="PANTHER" id="PTHR30558">
    <property type="entry name" value="EXBD MEMBRANE COMPONENT OF PMF-DRIVEN MACROMOLECULE IMPORT SYSTEM"/>
    <property type="match status" value="1"/>
</dbReference>
<keyword evidence="5 9" id="KW-1133">Transmembrane helix</keyword>
<dbReference type="GO" id="GO:0005886">
    <property type="term" value="C:plasma membrane"/>
    <property type="evidence" value="ECO:0007669"/>
    <property type="project" value="UniProtKB-SubCell"/>
</dbReference>
<organism evidence="10 11">
    <name type="scientific">Nitrococcus mobilis Nb-231</name>
    <dbReference type="NCBI Taxonomy" id="314278"/>
    <lineage>
        <taxon>Bacteria</taxon>
        <taxon>Pseudomonadati</taxon>
        <taxon>Pseudomonadota</taxon>
        <taxon>Gammaproteobacteria</taxon>
        <taxon>Chromatiales</taxon>
        <taxon>Ectothiorhodospiraceae</taxon>
        <taxon>Nitrococcus</taxon>
    </lineage>
</organism>
<reference evidence="10 11" key="1">
    <citation type="submission" date="2006-02" db="EMBL/GenBank/DDBJ databases">
        <authorList>
            <person name="Waterbury J."/>
            <person name="Ferriera S."/>
            <person name="Johnson J."/>
            <person name="Kravitz S."/>
            <person name="Halpern A."/>
            <person name="Remington K."/>
            <person name="Beeson K."/>
            <person name="Tran B."/>
            <person name="Rogers Y.-H."/>
            <person name="Friedman R."/>
            <person name="Venter J.C."/>
        </authorList>
    </citation>
    <scope>NUCLEOTIDE SEQUENCE [LARGE SCALE GENOMIC DNA]</scope>
    <source>
        <strain evidence="10 11">Nb-231</strain>
    </source>
</reference>
<comment type="caution">
    <text evidence="10">The sequence shown here is derived from an EMBL/GenBank/DDBJ whole genome shotgun (WGS) entry which is preliminary data.</text>
</comment>
<evidence type="ECO:0000256" key="5">
    <source>
        <dbReference type="ARBA" id="ARBA00022989"/>
    </source>
</evidence>
<comment type="similarity">
    <text evidence="2 7">Belongs to the ExbD/TolR family.</text>
</comment>
<comment type="subcellular location">
    <subcellularLocation>
        <location evidence="1">Cell membrane</location>
        <topology evidence="1">Single-pass membrane protein</topology>
    </subcellularLocation>
    <subcellularLocation>
        <location evidence="7">Cell membrane</location>
        <topology evidence="7">Single-pass type II membrane protein</topology>
    </subcellularLocation>
</comment>
<dbReference type="PANTHER" id="PTHR30558:SF7">
    <property type="entry name" value="TOL-PAL SYSTEM PROTEIN TOLR"/>
    <property type="match status" value="1"/>
</dbReference>
<evidence type="ECO:0000256" key="6">
    <source>
        <dbReference type="ARBA" id="ARBA00023136"/>
    </source>
</evidence>
<keyword evidence="7" id="KW-0813">Transport</keyword>
<dbReference type="STRING" id="314278.NB231_14098"/>
<feature type="region of interest" description="Disordered" evidence="8">
    <location>
        <begin position="135"/>
        <end position="167"/>
    </location>
</feature>
<dbReference type="OrthoDB" id="9798629at2"/>